<evidence type="ECO:0000256" key="2">
    <source>
        <dbReference type="ARBA" id="ARBA00004752"/>
    </source>
</evidence>
<feature type="domain" description="Mur ligase central" evidence="10">
    <location>
        <begin position="118"/>
        <end position="281"/>
    </location>
</feature>
<keyword evidence="7 8" id="KW-0131">Cell cycle</keyword>
<dbReference type="PATRIC" id="fig|1618422.5.peg.770"/>
<evidence type="ECO:0000313" key="11">
    <source>
        <dbReference type="EMBL" id="KKQ66406.1"/>
    </source>
</evidence>
<dbReference type="EMBL" id="LBUP01000005">
    <property type="protein sequence ID" value="KKQ66406.1"/>
    <property type="molecule type" value="Genomic_DNA"/>
</dbReference>
<keyword evidence="3 7" id="KW-0963">Cytoplasm</keyword>
<dbReference type="Pfam" id="PF21799">
    <property type="entry name" value="MurD-like_N"/>
    <property type="match status" value="1"/>
</dbReference>
<dbReference type="InterPro" id="IPR013221">
    <property type="entry name" value="Mur_ligase_cen"/>
</dbReference>
<comment type="subcellular location">
    <subcellularLocation>
        <location evidence="1 7 8">Cytoplasm</location>
    </subcellularLocation>
</comment>
<dbReference type="HAMAP" id="MF_00639">
    <property type="entry name" value="MurD"/>
    <property type="match status" value="1"/>
</dbReference>
<dbReference type="InterPro" id="IPR036565">
    <property type="entry name" value="Mur-like_cat_sf"/>
</dbReference>
<comment type="pathway">
    <text evidence="2 7 8">Cell wall biogenesis; peptidoglycan biosynthesis.</text>
</comment>
<evidence type="ECO:0000256" key="4">
    <source>
        <dbReference type="ARBA" id="ARBA00022598"/>
    </source>
</evidence>
<gene>
    <name evidence="7" type="primary">murD</name>
    <name evidence="11" type="ORF">US86_C0005G0017</name>
</gene>
<dbReference type="GO" id="GO:0009252">
    <property type="term" value="P:peptidoglycan biosynthetic process"/>
    <property type="evidence" value="ECO:0007669"/>
    <property type="project" value="UniProtKB-UniRule"/>
</dbReference>
<comment type="catalytic activity">
    <reaction evidence="7 8">
        <text>UDP-N-acetyl-alpha-D-muramoyl-L-alanine + D-glutamate + ATP = UDP-N-acetyl-alpha-D-muramoyl-L-alanyl-D-glutamate + ADP + phosphate + H(+)</text>
        <dbReference type="Rhea" id="RHEA:16429"/>
        <dbReference type="ChEBI" id="CHEBI:15378"/>
        <dbReference type="ChEBI" id="CHEBI:29986"/>
        <dbReference type="ChEBI" id="CHEBI:30616"/>
        <dbReference type="ChEBI" id="CHEBI:43474"/>
        <dbReference type="ChEBI" id="CHEBI:83898"/>
        <dbReference type="ChEBI" id="CHEBI:83900"/>
        <dbReference type="ChEBI" id="CHEBI:456216"/>
        <dbReference type="EC" id="6.3.2.9"/>
    </reaction>
</comment>
<dbReference type="PANTHER" id="PTHR43692:SF1">
    <property type="entry name" value="UDP-N-ACETYLMURAMOYLALANINE--D-GLUTAMATE LIGASE"/>
    <property type="match status" value="1"/>
</dbReference>
<dbReference type="GO" id="GO:0051301">
    <property type="term" value="P:cell division"/>
    <property type="evidence" value="ECO:0007669"/>
    <property type="project" value="UniProtKB-KW"/>
</dbReference>
<dbReference type="NCBIfam" id="TIGR01087">
    <property type="entry name" value="murD"/>
    <property type="match status" value="1"/>
</dbReference>
<keyword evidence="7 8" id="KW-0133">Cell shape</keyword>
<dbReference type="Gene3D" id="3.40.50.720">
    <property type="entry name" value="NAD(P)-binding Rossmann-like Domain"/>
    <property type="match status" value="1"/>
</dbReference>
<keyword evidence="5 7" id="KW-0547">Nucleotide-binding</keyword>
<dbReference type="UniPathway" id="UPA00219"/>
<proteinExistence type="inferred from homology"/>
<dbReference type="AlphaFoldDB" id="A0A0G0MNB9"/>
<feature type="binding site" evidence="7">
    <location>
        <begin position="120"/>
        <end position="126"/>
    </location>
    <ligand>
        <name>ATP</name>
        <dbReference type="ChEBI" id="CHEBI:30616"/>
    </ligand>
</feature>
<evidence type="ECO:0000259" key="10">
    <source>
        <dbReference type="Pfam" id="PF08245"/>
    </source>
</evidence>
<dbReference type="GO" id="GO:0008360">
    <property type="term" value="P:regulation of cell shape"/>
    <property type="evidence" value="ECO:0007669"/>
    <property type="project" value="UniProtKB-KW"/>
</dbReference>
<evidence type="ECO:0000256" key="5">
    <source>
        <dbReference type="ARBA" id="ARBA00022741"/>
    </source>
</evidence>
<keyword evidence="6 7" id="KW-0067">ATP-binding</keyword>
<dbReference type="Pfam" id="PF02875">
    <property type="entry name" value="Mur_ligase_C"/>
    <property type="match status" value="1"/>
</dbReference>
<feature type="domain" description="Mur ligase C-terminal" evidence="9">
    <location>
        <begin position="325"/>
        <end position="444"/>
    </location>
</feature>
<dbReference type="SUPFAM" id="SSF53623">
    <property type="entry name" value="MurD-like peptide ligases, catalytic domain"/>
    <property type="match status" value="1"/>
</dbReference>
<evidence type="ECO:0000256" key="6">
    <source>
        <dbReference type="ARBA" id="ARBA00022840"/>
    </source>
</evidence>
<dbReference type="InterPro" id="IPR005762">
    <property type="entry name" value="MurD"/>
</dbReference>
<dbReference type="SUPFAM" id="SSF53244">
    <property type="entry name" value="MurD-like peptide ligases, peptide-binding domain"/>
    <property type="match status" value="1"/>
</dbReference>
<dbReference type="GO" id="GO:0071555">
    <property type="term" value="P:cell wall organization"/>
    <property type="evidence" value="ECO:0007669"/>
    <property type="project" value="UniProtKB-KW"/>
</dbReference>
<accession>A0A0G0MNB9</accession>
<dbReference type="Gene3D" id="3.90.190.20">
    <property type="entry name" value="Mur ligase, C-terminal domain"/>
    <property type="match status" value="1"/>
</dbReference>
<comment type="similarity">
    <text evidence="7">Belongs to the MurCDEF family.</text>
</comment>
<comment type="caution">
    <text evidence="11">The sequence shown here is derived from an EMBL/GenBank/DDBJ whole genome shotgun (WGS) entry which is preliminary data.</text>
</comment>
<evidence type="ECO:0000256" key="7">
    <source>
        <dbReference type="HAMAP-Rule" id="MF_00639"/>
    </source>
</evidence>
<dbReference type="SUPFAM" id="SSF51984">
    <property type="entry name" value="MurCD N-terminal domain"/>
    <property type="match status" value="1"/>
</dbReference>
<evidence type="ECO:0000313" key="12">
    <source>
        <dbReference type="Proteomes" id="UP000034235"/>
    </source>
</evidence>
<evidence type="ECO:0000256" key="1">
    <source>
        <dbReference type="ARBA" id="ARBA00004496"/>
    </source>
</evidence>
<name>A0A0G0MNB9_9BACT</name>
<keyword evidence="4 7" id="KW-0436">Ligase</keyword>
<dbReference type="Pfam" id="PF08245">
    <property type="entry name" value="Mur_ligase_M"/>
    <property type="match status" value="1"/>
</dbReference>
<comment type="function">
    <text evidence="7 8">Cell wall formation. Catalyzes the addition of glutamate to the nucleotide precursor UDP-N-acetylmuramoyl-L-alanine (UMA).</text>
</comment>
<dbReference type="Proteomes" id="UP000034235">
    <property type="component" value="Unassembled WGS sequence"/>
</dbReference>
<dbReference type="Gene3D" id="3.40.1190.10">
    <property type="entry name" value="Mur-like, catalytic domain"/>
    <property type="match status" value="1"/>
</dbReference>
<dbReference type="GO" id="GO:0005737">
    <property type="term" value="C:cytoplasm"/>
    <property type="evidence" value="ECO:0007669"/>
    <property type="project" value="UniProtKB-SubCell"/>
</dbReference>
<sequence>MNKYQNTKVLILGLGLNQGGLGAARFFAKHGAILKVTDLKTVEQLKPSLEELKSFENIEYILGEHRFEDIDWADLIIRNQGIKPDNKYLKYALEQGKRVEMDIGIVLEYINPSQIIGVTGTKGKSTTASLIFQALQSSLRGGTTKQSSSDKIAASDGRRTRNDVGRVIFAGNIGKGVLDSVEFISENTLLVLELSSFQLEAFEQHKVSPKYSVITNILRDHLNYYASMKDYIQAKRAIAEYQNESDFLFLRKDDPLASSKKFLNGLKGEVVYFSEDDLPKDFQPTLPGEHNKLNYAAALKVVTQLGIESQKALNAMNQFKGVEFREQLIKEWSGIKIYNDTAATTPDAAIAALKTFPDCVLIAGGMNKNLEFDQFAKAIDTYAKAVYFLEGDATEQIKDLLNSKFNPPAGGQSSKLYGTYNDLEQLLRDVKKTAKSGDTIMFSPGATSFNLFQNEFDRGRKFNQAVEKVFI</sequence>
<dbReference type="InterPro" id="IPR036615">
    <property type="entry name" value="Mur_ligase_C_dom_sf"/>
</dbReference>
<dbReference type="GO" id="GO:0008764">
    <property type="term" value="F:UDP-N-acetylmuramoylalanine-D-glutamate ligase activity"/>
    <property type="evidence" value="ECO:0007669"/>
    <property type="project" value="UniProtKB-UniRule"/>
</dbReference>
<keyword evidence="7 8" id="KW-0961">Cell wall biogenesis/degradation</keyword>
<dbReference type="PANTHER" id="PTHR43692">
    <property type="entry name" value="UDP-N-ACETYLMURAMOYLALANINE--D-GLUTAMATE LIGASE"/>
    <property type="match status" value="1"/>
</dbReference>
<keyword evidence="7 8" id="KW-0132">Cell division</keyword>
<protein>
    <recommendedName>
        <fullName evidence="7 8">UDP-N-acetylmuramoylalanine--D-glutamate ligase</fullName>
        <ecNumber evidence="7 8">6.3.2.9</ecNumber>
    </recommendedName>
    <alternativeName>
        <fullName evidence="7">D-glutamic acid-adding enzyme</fullName>
    </alternativeName>
    <alternativeName>
        <fullName evidence="7">UDP-N-acetylmuramoyl-L-alanyl-D-glutamate synthetase</fullName>
    </alternativeName>
</protein>
<reference evidence="11 12" key="1">
    <citation type="journal article" date="2015" name="Nature">
        <title>rRNA introns, odd ribosomes, and small enigmatic genomes across a large radiation of phyla.</title>
        <authorList>
            <person name="Brown C.T."/>
            <person name="Hug L.A."/>
            <person name="Thomas B.C."/>
            <person name="Sharon I."/>
            <person name="Castelle C.J."/>
            <person name="Singh A."/>
            <person name="Wilkins M.J."/>
            <person name="Williams K.H."/>
            <person name="Banfield J.F."/>
        </authorList>
    </citation>
    <scope>NUCLEOTIDE SEQUENCE [LARGE SCALE GENOMIC DNA]</scope>
</reference>
<evidence type="ECO:0000256" key="3">
    <source>
        <dbReference type="ARBA" id="ARBA00022490"/>
    </source>
</evidence>
<organism evidence="11 12">
    <name type="scientific">Candidatus Daviesbacteria bacterium GW2011_GWA2_38_24</name>
    <dbReference type="NCBI Taxonomy" id="1618422"/>
    <lineage>
        <taxon>Bacteria</taxon>
        <taxon>Candidatus Daviesiibacteriota</taxon>
    </lineage>
</organism>
<dbReference type="EC" id="6.3.2.9" evidence="7 8"/>
<evidence type="ECO:0000259" key="9">
    <source>
        <dbReference type="Pfam" id="PF02875"/>
    </source>
</evidence>
<evidence type="ECO:0000256" key="8">
    <source>
        <dbReference type="RuleBase" id="RU003664"/>
    </source>
</evidence>
<dbReference type="GO" id="GO:0005524">
    <property type="term" value="F:ATP binding"/>
    <property type="evidence" value="ECO:0007669"/>
    <property type="project" value="UniProtKB-UniRule"/>
</dbReference>
<dbReference type="InterPro" id="IPR004101">
    <property type="entry name" value="Mur_ligase_C"/>
</dbReference>
<keyword evidence="7 8" id="KW-0573">Peptidoglycan synthesis</keyword>